<protein>
    <recommendedName>
        <fullName evidence="1">RES domain-containing protein</fullName>
    </recommendedName>
</protein>
<evidence type="ECO:0000313" key="3">
    <source>
        <dbReference type="Proteomes" id="UP000405357"/>
    </source>
</evidence>
<gene>
    <name evidence="2" type="ORF">PSO31014_00416</name>
</gene>
<comment type="caution">
    <text evidence="2">The sequence shown here is derived from an EMBL/GenBank/DDBJ whole genome shotgun (WGS) entry which is preliminary data.</text>
</comment>
<name>A0ABY6VN22_9BURK</name>
<feature type="domain" description="RES" evidence="1">
    <location>
        <begin position="48"/>
        <end position="203"/>
    </location>
</feature>
<dbReference type="Proteomes" id="UP000405357">
    <property type="component" value="Unassembled WGS sequence"/>
</dbReference>
<reference evidence="2 3" key="1">
    <citation type="submission" date="2019-08" db="EMBL/GenBank/DDBJ databases">
        <authorList>
            <person name="Peeters C."/>
        </authorList>
    </citation>
    <scope>NUCLEOTIDE SEQUENCE [LARGE SCALE GENOMIC DNA]</scope>
    <source>
        <strain evidence="2 3">LMG 31014</strain>
    </source>
</reference>
<dbReference type="InterPro" id="IPR014914">
    <property type="entry name" value="RES_dom"/>
</dbReference>
<keyword evidence="3" id="KW-1185">Reference proteome</keyword>
<organism evidence="2 3">
    <name type="scientific">Pandoraea soli</name>
    <dbReference type="NCBI Taxonomy" id="2508293"/>
    <lineage>
        <taxon>Bacteria</taxon>
        <taxon>Pseudomonadati</taxon>
        <taxon>Pseudomonadota</taxon>
        <taxon>Betaproteobacteria</taxon>
        <taxon>Burkholderiales</taxon>
        <taxon>Burkholderiaceae</taxon>
        <taxon>Pandoraea</taxon>
    </lineage>
</organism>
<proteinExistence type="predicted"/>
<evidence type="ECO:0000259" key="1">
    <source>
        <dbReference type="Pfam" id="PF08808"/>
    </source>
</evidence>
<accession>A0ABY6VN22</accession>
<dbReference type="EMBL" id="CABPSG010000001">
    <property type="protein sequence ID" value="VVD67395.1"/>
    <property type="molecule type" value="Genomic_DNA"/>
</dbReference>
<sequence>MPTRHDVNKSLPSYLKEFVPSKEQIHRALGRQQYSYGVDTTFTRAVDNPAFVGSASPYVSHRFGPPLPQFLTEDSKLAFNWVYLGLSANVAAWESQFVKNNRGAGNGFHVTRRAESDGLIATVRFRRPLNLWSLSEDNSSRLGIHDIVSSEDHEACQWLGYAIREAMLMLDVTDRPDGFVYPSRRVKGAPALALADWSTSALFATAHISFARFIDTEAYASFVRDQMRTDPPALDAR</sequence>
<evidence type="ECO:0000313" key="2">
    <source>
        <dbReference type="EMBL" id="VVD67395.1"/>
    </source>
</evidence>
<dbReference type="Pfam" id="PF08808">
    <property type="entry name" value="RES"/>
    <property type="match status" value="1"/>
</dbReference>